<feature type="chain" id="PRO_5045709505" evidence="1">
    <location>
        <begin position="26"/>
        <end position="206"/>
    </location>
</feature>
<dbReference type="EMBL" id="CAXAMM010039640">
    <property type="protein sequence ID" value="CAK9087946.1"/>
    <property type="molecule type" value="Genomic_DNA"/>
</dbReference>
<evidence type="ECO:0000313" key="2">
    <source>
        <dbReference type="EMBL" id="CAK9087946.1"/>
    </source>
</evidence>
<feature type="signal peptide" evidence="1">
    <location>
        <begin position="1"/>
        <end position="25"/>
    </location>
</feature>
<keyword evidence="1" id="KW-0732">Signal</keyword>
<gene>
    <name evidence="2" type="ORF">SCF082_LOCUS41558</name>
</gene>
<proteinExistence type="predicted"/>
<comment type="caution">
    <text evidence="2">The sequence shown here is derived from an EMBL/GenBank/DDBJ whole genome shotgun (WGS) entry which is preliminary data.</text>
</comment>
<evidence type="ECO:0000313" key="3">
    <source>
        <dbReference type="Proteomes" id="UP001642464"/>
    </source>
</evidence>
<keyword evidence="3" id="KW-1185">Reference proteome</keyword>
<evidence type="ECO:0000256" key="1">
    <source>
        <dbReference type="SAM" id="SignalP"/>
    </source>
</evidence>
<accession>A0ABP0QIA6</accession>
<reference evidence="2 3" key="1">
    <citation type="submission" date="2024-02" db="EMBL/GenBank/DDBJ databases">
        <authorList>
            <person name="Chen Y."/>
            <person name="Shah S."/>
            <person name="Dougan E. K."/>
            <person name="Thang M."/>
            <person name="Chan C."/>
        </authorList>
    </citation>
    <scope>NUCLEOTIDE SEQUENCE [LARGE SCALE GENOMIC DNA]</scope>
</reference>
<organism evidence="2 3">
    <name type="scientific">Durusdinium trenchii</name>
    <dbReference type="NCBI Taxonomy" id="1381693"/>
    <lineage>
        <taxon>Eukaryota</taxon>
        <taxon>Sar</taxon>
        <taxon>Alveolata</taxon>
        <taxon>Dinophyceae</taxon>
        <taxon>Suessiales</taxon>
        <taxon>Symbiodiniaceae</taxon>
        <taxon>Durusdinium</taxon>
    </lineage>
</organism>
<protein>
    <submittedName>
        <fullName evidence="2">Uncharacterized protein</fullName>
    </submittedName>
</protein>
<dbReference type="Proteomes" id="UP001642464">
    <property type="component" value="Unassembled WGS sequence"/>
</dbReference>
<name>A0ABP0QIA6_9DINO</name>
<sequence length="206" mass="23243">MCCLHRAGWAASLLGFSALWSNTFTGQFIAKRQRLVQQARGAVEEVLPIGPFCPFTSPSLRTLCTEPEQRQKLETILSRIDELAETTAEPHEYLRLGGELRDADSVWRGNLLHMRHSADFQTQELYEFTEAHLEKLGVSIVEVERFAIWQADALEAMGRSRPVPGPEVDPASEKAQHLRGLLDSFRFGSWDETRERSGVCGTTWAQ</sequence>